<feature type="region of interest" description="Disordered" evidence="9">
    <location>
        <begin position="1406"/>
        <end position="1439"/>
    </location>
</feature>
<feature type="domain" description="SRCR" evidence="11">
    <location>
        <begin position="754"/>
        <end position="861"/>
    </location>
</feature>
<feature type="compositionally biased region" description="Low complexity" evidence="9">
    <location>
        <begin position="456"/>
        <end position="466"/>
    </location>
</feature>
<keyword evidence="13" id="KW-1185">Reference proteome</keyword>
<dbReference type="FunFam" id="3.10.250.10:FF:000011">
    <property type="entry name" value="Scavenger receptor class A member 5"/>
    <property type="match status" value="1"/>
</dbReference>
<keyword evidence="5" id="KW-1133">Transmembrane helix</keyword>
<dbReference type="Pfam" id="PF00530">
    <property type="entry name" value="SRCR"/>
    <property type="match status" value="4"/>
</dbReference>
<dbReference type="PANTHER" id="PTHR19331">
    <property type="entry name" value="SCAVENGER RECEPTOR DOMAIN-CONTAINING"/>
    <property type="match status" value="1"/>
</dbReference>
<evidence type="ECO:0000256" key="4">
    <source>
        <dbReference type="ARBA" id="ARBA00022737"/>
    </source>
</evidence>
<feature type="region of interest" description="Disordered" evidence="9">
    <location>
        <begin position="582"/>
        <end position="608"/>
    </location>
</feature>
<keyword evidence="8" id="KW-0325">Glycoprotein</keyword>
<feature type="chain" id="PRO_5032419300" description="SRCR domain-containing protein" evidence="10">
    <location>
        <begin position="33"/>
        <end position="1545"/>
    </location>
</feature>
<dbReference type="FunFam" id="3.10.250.10:FF:000016">
    <property type="entry name" value="Scavenger receptor cysteine-rich protein type 12"/>
    <property type="match status" value="1"/>
</dbReference>
<evidence type="ECO:0000256" key="7">
    <source>
        <dbReference type="ARBA" id="ARBA00023157"/>
    </source>
</evidence>
<sequence length="1545" mass="158937">MSSLNTARKRRGPPNAASGLVALLALRAVALAASQPAAALIKVFTTPPTPAGSLSALASHGFSCPNGTALNGFQVVVSDNAPNTSNTFAYRPPQPPFPPPPPPATAGAAQQQQPQPQQLYVRFSCLATAATYGCDTRSNSSWPTATGRYVSVQNASNPSFGYYAADSDFRAASQLQPFVGGGASRDPFNEFLMGLRLEVYSGTGASSSSSSRKQLVARYMTCRKPSAEYPAVGLRNVLRRTAPPLEVTSAVLQAPATSSLAAFNVTCQPNEALREWRMIVTPAAGTAVPERVSITYVCIVLTASEPLGDLLGPTAQLLPYLYDSTTRSYARAAPAAPAGGGAATPSSSPATYSAVAAYLFASVPQAADSSSGGGVNGGSIPAAAGGAAASINATTTSARLVPVCRGLYLFAESRAGADAAADTACRAAGFERGQLLLPPSAFQDVGDDSGDGGGSSRSSSSSSSEGDWSRFGLPERNELGARLVLDNVECVVVRRGGGGGGGGGGAPPPFGEGDAPSSRVLLQAAGAAAGSVSRGGDGGFARRRQQQQQQQQQATASGAACTALAVHEAYCYPISQVLCSSGSPPTELQPPEAPPLPPTEPGAPPPDPANARPGYCFCSDAEAGGCKEERCNSEPDVDLKLKYCPCTLGATSTAAAVGAGQAAAAQTAAAADPLDACGGQPQVHVCGIEIAGLDYPTDYEVSQSCRVVSYDTCEGLDGRQCRLDARCTWVPPAFPPPPAPAPGRQRQPQPTFVYRLANGTNANEGRLEVLYNGVWGTVCDDYFNASAAAVVCRAMGLPYAAAQAVPRGAFPGAGRLSGRTFLLDDVQCNGSEKGLEQCRYRRPLRTHDCLLGAEEVGVRCLALPPRNYRLVNGSNSDEGRLEVRVNGTWGTVCDDEFDHRVAKVVCRALGKNHTAAAAVPGAAFGAGAGPIWLDNVACSGEETALERCRYRQPLGVNDCSHSEDAGVRCLAATEYRLVNGTNEDEGRLEIRLRDKTWGTVCDDGFDNAAAAVACRALRRPHTAALALGSARFGEGAGPIYLVDVSCRGDEVDLQQCRHRDAGTSNCRHSEDVSVRCQDALEYKLEYGANGNEGLLYVKYNKTWGVVCDDDFDAHAAAVACRALGKPYGAAQALSGGAFNGSGSGLVVTAGTPMWLDDVRCGGAEADLLQCRYRWPLGSHNCQLSEAVGVRCLDSAGTVADGTTADGGGYDWTWGARRRELQQARMRGGPAFNVTCQPNEALREWRMIVTPAAGTAVPERVSITYVCVVLTASEPLGDLLGPTAQLLPYSYDSTTRSYARAAPATPAGGGAATPSSSPATYSAVAAYLFASVPQAADSSSGGVNGGSIPAAAGGAAASINATTTSARLVPVCRGLYLFAESRAGADAAADTACRAAGFERGQLLLPPSAFQDVGDDSGDGGGSSRSSSSSSSEGDWSRFGLPERNELGARLVLDNVECVVRRGGGGGGGGGAPPPFGEEAGASSSRVLLQAAGAAAGSVIRGGDGGFARRRQQQQATASGAACTALAVHEAYCYPVSQVLCSSGCE</sequence>
<evidence type="ECO:0000256" key="1">
    <source>
        <dbReference type="ARBA" id="ARBA00004167"/>
    </source>
</evidence>
<evidence type="ECO:0000256" key="9">
    <source>
        <dbReference type="SAM" id="MobiDB-lite"/>
    </source>
</evidence>
<evidence type="ECO:0000256" key="10">
    <source>
        <dbReference type="SAM" id="SignalP"/>
    </source>
</evidence>
<keyword evidence="6" id="KW-0472">Membrane</keyword>
<dbReference type="PROSITE" id="PS00420">
    <property type="entry name" value="SRCR_1"/>
    <property type="match status" value="2"/>
</dbReference>
<keyword evidence="3 10" id="KW-0732">Signal</keyword>
<dbReference type="EMBL" id="JAEHOD010000004">
    <property type="protein sequence ID" value="KAG2453263.1"/>
    <property type="molecule type" value="Genomic_DNA"/>
</dbReference>
<feature type="region of interest" description="Disordered" evidence="9">
    <location>
        <begin position="525"/>
        <end position="551"/>
    </location>
</feature>
<gene>
    <name evidence="12" type="ORF">HYH02_002586</name>
</gene>
<feature type="domain" description="SRCR" evidence="11">
    <location>
        <begin position="1082"/>
        <end position="1192"/>
    </location>
</feature>
<dbReference type="InterPro" id="IPR001190">
    <property type="entry name" value="SRCR"/>
</dbReference>
<evidence type="ECO:0000256" key="6">
    <source>
        <dbReference type="ARBA" id="ARBA00023136"/>
    </source>
</evidence>
<dbReference type="Proteomes" id="UP000613740">
    <property type="component" value="Unassembled WGS sequence"/>
</dbReference>
<comment type="subcellular location">
    <subcellularLocation>
        <location evidence="1">Membrane</location>
        <topology evidence="1">Single-pass membrane protein</topology>
    </subcellularLocation>
</comment>
<feature type="compositionally biased region" description="Pro residues" evidence="9">
    <location>
        <begin position="587"/>
        <end position="608"/>
    </location>
</feature>
<feature type="domain" description="SRCR" evidence="11">
    <location>
        <begin position="975"/>
        <end position="1077"/>
    </location>
</feature>
<keyword evidence="4" id="KW-0677">Repeat</keyword>
<reference evidence="12" key="1">
    <citation type="journal article" date="2020" name="bioRxiv">
        <title>Comparative genomics of Chlamydomonas.</title>
        <authorList>
            <person name="Craig R.J."/>
            <person name="Hasan A.R."/>
            <person name="Ness R.W."/>
            <person name="Keightley P.D."/>
        </authorList>
    </citation>
    <scope>NUCLEOTIDE SEQUENCE</scope>
    <source>
        <strain evidence="12">CCAP 11/173</strain>
    </source>
</reference>
<organism evidence="12 13">
    <name type="scientific">Chlamydomonas schloesseri</name>
    <dbReference type="NCBI Taxonomy" id="2026947"/>
    <lineage>
        <taxon>Eukaryota</taxon>
        <taxon>Viridiplantae</taxon>
        <taxon>Chlorophyta</taxon>
        <taxon>core chlorophytes</taxon>
        <taxon>Chlorophyceae</taxon>
        <taxon>CS clade</taxon>
        <taxon>Chlamydomonadales</taxon>
        <taxon>Chlamydomonadaceae</taxon>
        <taxon>Chlamydomonas</taxon>
    </lineage>
</organism>
<feature type="region of interest" description="Disordered" evidence="9">
    <location>
        <begin position="439"/>
        <end position="471"/>
    </location>
</feature>
<feature type="region of interest" description="Disordered" evidence="9">
    <location>
        <begin position="84"/>
        <end position="113"/>
    </location>
</feature>
<dbReference type="Gene3D" id="3.10.250.10">
    <property type="entry name" value="SRCR-like domain"/>
    <property type="match status" value="4"/>
</dbReference>
<evidence type="ECO:0000256" key="5">
    <source>
        <dbReference type="ARBA" id="ARBA00022989"/>
    </source>
</evidence>
<evidence type="ECO:0000256" key="8">
    <source>
        <dbReference type="ARBA" id="ARBA00023180"/>
    </source>
</evidence>
<evidence type="ECO:0000256" key="3">
    <source>
        <dbReference type="ARBA" id="ARBA00022729"/>
    </source>
</evidence>
<feature type="compositionally biased region" description="Pro residues" evidence="9">
    <location>
        <begin position="92"/>
        <end position="104"/>
    </location>
</feature>
<accession>A0A836BBE6</accession>
<comment type="caution">
    <text evidence="12">The sequence shown here is derived from an EMBL/GenBank/DDBJ whole genome shotgun (WGS) entry which is preliminary data.</text>
</comment>
<dbReference type="OrthoDB" id="540863at2759"/>
<feature type="domain" description="SRCR" evidence="11">
    <location>
        <begin position="868"/>
        <end position="970"/>
    </location>
</feature>
<protein>
    <recommendedName>
        <fullName evidence="11">SRCR domain-containing protein</fullName>
    </recommendedName>
</protein>
<evidence type="ECO:0000313" key="13">
    <source>
        <dbReference type="Proteomes" id="UP000613740"/>
    </source>
</evidence>
<dbReference type="PRINTS" id="PR00258">
    <property type="entry name" value="SPERACTRCPTR"/>
</dbReference>
<keyword evidence="2" id="KW-0812">Transmembrane</keyword>
<dbReference type="FunFam" id="3.10.250.10:FF:000001">
    <property type="entry name" value="Lysyl oxidase 4 isoform X1"/>
    <property type="match status" value="2"/>
</dbReference>
<evidence type="ECO:0000259" key="11">
    <source>
        <dbReference type="PROSITE" id="PS50287"/>
    </source>
</evidence>
<keyword evidence="7" id="KW-1015">Disulfide bond</keyword>
<dbReference type="GO" id="GO:0016020">
    <property type="term" value="C:membrane"/>
    <property type="evidence" value="ECO:0007669"/>
    <property type="project" value="UniProtKB-SubCell"/>
</dbReference>
<dbReference type="SMART" id="SM00202">
    <property type="entry name" value="SR"/>
    <property type="match status" value="4"/>
</dbReference>
<proteinExistence type="predicted"/>
<dbReference type="PROSITE" id="PS50287">
    <property type="entry name" value="SRCR_2"/>
    <property type="match status" value="4"/>
</dbReference>
<feature type="compositionally biased region" description="Low complexity" evidence="9">
    <location>
        <begin position="1423"/>
        <end position="1433"/>
    </location>
</feature>
<evidence type="ECO:0000256" key="2">
    <source>
        <dbReference type="ARBA" id="ARBA00022692"/>
    </source>
</evidence>
<name>A0A836BBE6_9CHLO</name>
<evidence type="ECO:0000313" key="12">
    <source>
        <dbReference type="EMBL" id="KAG2453263.1"/>
    </source>
</evidence>
<dbReference type="InterPro" id="IPR036772">
    <property type="entry name" value="SRCR-like_dom_sf"/>
</dbReference>
<dbReference type="SUPFAM" id="SSF56487">
    <property type="entry name" value="SRCR-like"/>
    <property type="match status" value="4"/>
</dbReference>
<feature type="signal peptide" evidence="10">
    <location>
        <begin position="1"/>
        <end position="32"/>
    </location>
</feature>